<sequence>IAGFASHTARFFCSWCKCEKEDMSNMQISQRQTRSETRIQAHKWRESLNLAEQTRLLKMYGARWSSLLGSNNECCLGNHEKLVRRCFTTPLAERKAGKLKANGIHFFQLIYLGDTTASGVTNSNQHQFLIPWLSVLPGLLNLHQNCKASVSITQNPSKSPLCSALGRINEIVGPSFKCIRVCGRKNKWQITRDEFCQIQRFVSQKPTWSLNQNTATQRRQRQPLAKVHPTIYTVMLEKLQFEDPNVEDYQLSHHTAEARVLSPFVKDLQSCESPSGVYIRKSKKNCLVEYQKDGKAKYGWVTHTYSLVELDWPRDGLAVSEGFVSTLGDLQLKVVVNDGDYELLDTGEVTAICAYCHLPAWNFWNSKPLIFLRPIPHVHSPLLCPSSTKVACIIR</sequence>
<proteinExistence type="predicted"/>
<evidence type="ECO:0000313" key="1">
    <source>
        <dbReference type="EMBL" id="KNZ50313.1"/>
    </source>
</evidence>
<reference evidence="1 2" key="1">
    <citation type="submission" date="2015-08" db="EMBL/GenBank/DDBJ databases">
        <title>Next Generation Sequencing and Analysis of the Genome of Puccinia sorghi L Schw, the Causal Agent of Maize Common Rust.</title>
        <authorList>
            <person name="Rochi L."/>
            <person name="Burguener G."/>
            <person name="Darino M."/>
            <person name="Turjanski A."/>
            <person name="Kreff E."/>
            <person name="Dieguez M.J."/>
            <person name="Sacco F."/>
        </authorList>
    </citation>
    <scope>NUCLEOTIDE SEQUENCE [LARGE SCALE GENOMIC DNA]</scope>
    <source>
        <strain evidence="1 2">RO10H11247</strain>
    </source>
</reference>
<evidence type="ECO:0000313" key="2">
    <source>
        <dbReference type="Proteomes" id="UP000037035"/>
    </source>
</evidence>
<gene>
    <name evidence="1" type="ORF">VP01_4495g1</name>
</gene>
<organism evidence="1 2">
    <name type="scientific">Puccinia sorghi</name>
    <dbReference type="NCBI Taxonomy" id="27349"/>
    <lineage>
        <taxon>Eukaryota</taxon>
        <taxon>Fungi</taxon>
        <taxon>Dikarya</taxon>
        <taxon>Basidiomycota</taxon>
        <taxon>Pucciniomycotina</taxon>
        <taxon>Pucciniomycetes</taxon>
        <taxon>Pucciniales</taxon>
        <taxon>Pucciniaceae</taxon>
        <taxon>Puccinia</taxon>
    </lineage>
</organism>
<dbReference type="EMBL" id="LAVV01009607">
    <property type="protein sequence ID" value="KNZ50313.1"/>
    <property type="molecule type" value="Genomic_DNA"/>
</dbReference>
<keyword evidence="2" id="KW-1185">Reference proteome</keyword>
<dbReference type="VEuPathDB" id="FungiDB:VP01_4495g1"/>
<name>A0A0L6UP47_9BASI</name>
<dbReference type="Proteomes" id="UP000037035">
    <property type="component" value="Unassembled WGS sequence"/>
</dbReference>
<protein>
    <submittedName>
        <fullName evidence="1">Uncharacterized protein</fullName>
    </submittedName>
</protein>
<accession>A0A0L6UP47</accession>
<dbReference type="AlphaFoldDB" id="A0A0L6UP47"/>
<feature type="non-terminal residue" evidence="1">
    <location>
        <position position="1"/>
    </location>
</feature>
<comment type="caution">
    <text evidence="1">The sequence shown here is derived from an EMBL/GenBank/DDBJ whole genome shotgun (WGS) entry which is preliminary data.</text>
</comment>